<proteinExistence type="inferred from homology"/>
<comment type="similarity">
    <text evidence="3">Belongs to the IspD/TarI cytidylyltransferase family. IspD subfamily.</text>
</comment>
<comment type="pathway">
    <text evidence="3">Isoprenoid biosynthesis; isopentenyl diphosphate biosynthesis via DXP pathway; isopentenyl diphosphate from 1-deoxy-D-xylulose 5-phosphate: step 2/6.</text>
</comment>
<name>A0ABW5UF63_9SPHI</name>
<dbReference type="GO" id="GO:0050518">
    <property type="term" value="F:2-C-methyl-D-erythritol 4-phosphate cytidylyltransferase activity"/>
    <property type="evidence" value="ECO:0007669"/>
    <property type="project" value="UniProtKB-EC"/>
</dbReference>
<dbReference type="SUPFAM" id="SSF53448">
    <property type="entry name" value="Nucleotide-diphospho-sugar transferases"/>
    <property type="match status" value="1"/>
</dbReference>
<dbReference type="InterPro" id="IPR029044">
    <property type="entry name" value="Nucleotide-diphossugar_trans"/>
</dbReference>
<dbReference type="PANTHER" id="PTHR32125:SF4">
    <property type="entry name" value="2-C-METHYL-D-ERYTHRITOL 4-PHOSPHATE CYTIDYLYLTRANSFERASE, CHLOROPLASTIC"/>
    <property type="match status" value="1"/>
</dbReference>
<feature type="site" description="Transition state stabilizer" evidence="3">
    <location>
        <position position="23"/>
    </location>
</feature>
<dbReference type="Proteomes" id="UP001597418">
    <property type="component" value="Unassembled WGS sequence"/>
</dbReference>
<evidence type="ECO:0000256" key="2">
    <source>
        <dbReference type="ARBA" id="ARBA00022695"/>
    </source>
</evidence>
<gene>
    <name evidence="3" type="primary">ispD</name>
    <name evidence="4" type="ORF">ACFSQ6_14250</name>
</gene>
<evidence type="ECO:0000256" key="3">
    <source>
        <dbReference type="HAMAP-Rule" id="MF_00108"/>
    </source>
</evidence>
<keyword evidence="2 3" id="KW-0548">Nucleotidyltransferase</keyword>
<evidence type="ECO:0000313" key="4">
    <source>
        <dbReference type="EMBL" id="MFD2744556.1"/>
    </source>
</evidence>
<dbReference type="EC" id="2.7.7.60" evidence="3"/>
<dbReference type="NCBIfam" id="NF001186">
    <property type="entry name" value="PRK00155.2-3"/>
    <property type="match status" value="1"/>
</dbReference>
<protein>
    <recommendedName>
        <fullName evidence="3">2-C-methyl-D-erythritol 4-phosphate cytidylyltransferase</fullName>
        <ecNumber evidence="3">2.7.7.60</ecNumber>
    </recommendedName>
    <alternativeName>
        <fullName evidence="3">4-diphosphocytidyl-2C-methyl-D-erythritol synthase</fullName>
    </alternativeName>
    <alternativeName>
        <fullName evidence="3">MEP cytidylyltransferase</fullName>
        <shortName evidence="3">MCT</shortName>
    </alternativeName>
</protein>
<organism evidence="4 5">
    <name type="scientific">Sphingobacterium populi</name>
    <dbReference type="NCBI Taxonomy" id="1812824"/>
    <lineage>
        <taxon>Bacteria</taxon>
        <taxon>Pseudomonadati</taxon>
        <taxon>Bacteroidota</taxon>
        <taxon>Sphingobacteriia</taxon>
        <taxon>Sphingobacteriales</taxon>
        <taxon>Sphingobacteriaceae</taxon>
        <taxon>Sphingobacterium</taxon>
    </lineage>
</organism>
<feature type="site" description="Transition state stabilizer" evidence="3">
    <location>
        <position position="16"/>
    </location>
</feature>
<dbReference type="Pfam" id="PF01128">
    <property type="entry name" value="IspD"/>
    <property type="match status" value="1"/>
</dbReference>
<reference evidence="5" key="1">
    <citation type="journal article" date="2019" name="Int. J. Syst. Evol. Microbiol.">
        <title>The Global Catalogue of Microorganisms (GCM) 10K type strain sequencing project: providing services to taxonomists for standard genome sequencing and annotation.</title>
        <authorList>
            <consortium name="The Broad Institute Genomics Platform"/>
            <consortium name="The Broad Institute Genome Sequencing Center for Infectious Disease"/>
            <person name="Wu L."/>
            <person name="Ma J."/>
        </authorList>
    </citation>
    <scope>NUCLEOTIDE SEQUENCE [LARGE SCALE GENOMIC DNA]</scope>
    <source>
        <strain evidence="5">KCTC 42247</strain>
    </source>
</reference>
<evidence type="ECO:0000256" key="1">
    <source>
        <dbReference type="ARBA" id="ARBA00022679"/>
    </source>
</evidence>
<evidence type="ECO:0000313" key="5">
    <source>
        <dbReference type="Proteomes" id="UP001597418"/>
    </source>
</evidence>
<accession>A0ABW5UF63</accession>
<feature type="site" description="Positions MEP for the nucleophilic attack" evidence="3">
    <location>
        <position position="160"/>
    </location>
</feature>
<dbReference type="InterPro" id="IPR050088">
    <property type="entry name" value="IspD/TarI_cytidylyltransf_bact"/>
</dbReference>
<dbReference type="PANTHER" id="PTHR32125">
    <property type="entry name" value="2-C-METHYL-D-ERYTHRITOL 4-PHOSPHATE CYTIDYLYLTRANSFERASE, CHLOROPLASTIC"/>
    <property type="match status" value="1"/>
</dbReference>
<sequence length="233" mass="26109">MARKFVVIVAGGVGSRMNSTLPKQFHLLADLPVLMHTIRRFELADLGLHIIVVLSSSMHNYWRELCDTYQFTVPHLVVAGGTSRFQSVKNGLEFIKSTFTDSKFNHDAIAVHDGARPLVSVKLIRELFEKVAERQAIVPAVRSTNSIRLGNKDKSECVNRNDVWQVQTPQVFAATSLLVGYEQNEEAHFTDDASVVEKMGNIVSIVEGDYFNLKITHPEDLDIAQIYLSRLGI</sequence>
<dbReference type="InterPro" id="IPR034683">
    <property type="entry name" value="IspD/TarI"/>
</dbReference>
<dbReference type="CDD" id="cd02516">
    <property type="entry name" value="CDP-ME_synthetase"/>
    <property type="match status" value="1"/>
</dbReference>
<comment type="caution">
    <text evidence="4">The sequence shown here is derived from an EMBL/GenBank/DDBJ whole genome shotgun (WGS) entry which is preliminary data.</text>
</comment>
<dbReference type="HAMAP" id="MF_00108">
    <property type="entry name" value="IspD"/>
    <property type="match status" value="1"/>
</dbReference>
<dbReference type="RefSeq" id="WP_066752067.1">
    <property type="nucleotide sequence ID" value="NZ_JBHUMB010000014.1"/>
</dbReference>
<dbReference type="InterPro" id="IPR001228">
    <property type="entry name" value="IspD"/>
</dbReference>
<feature type="site" description="Positions MEP for the nucleophilic attack" evidence="3">
    <location>
        <position position="214"/>
    </location>
</feature>
<keyword evidence="5" id="KW-1185">Reference proteome</keyword>
<keyword evidence="1 3" id="KW-0808">Transferase</keyword>
<dbReference type="Gene3D" id="3.90.550.10">
    <property type="entry name" value="Spore Coat Polysaccharide Biosynthesis Protein SpsA, Chain A"/>
    <property type="match status" value="1"/>
</dbReference>
<dbReference type="EMBL" id="JBHUMB010000014">
    <property type="protein sequence ID" value="MFD2744556.1"/>
    <property type="molecule type" value="Genomic_DNA"/>
</dbReference>
<comment type="catalytic activity">
    <reaction evidence="3">
        <text>2-C-methyl-D-erythritol 4-phosphate + CTP + H(+) = 4-CDP-2-C-methyl-D-erythritol + diphosphate</text>
        <dbReference type="Rhea" id="RHEA:13429"/>
        <dbReference type="ChEBI" id="CHEBI:15378"/>
        <dbReference type="ChEBI" id="CHEBI:33019"/>
        <dbReference type="ChEBI" id="CHEBI:37563"/>
        <dbReference type="ChEBI" id="CHEBI:57823"/>
        <dbReference type="ChEBI" id="CHEBI:58262"/>
        <dbReference type="EC" id="2.7.7.60"/>
    </reaction>
</comment>
<comment type="function">
    <text evidence="3">Catalyzes the formation of 4-diphosphocytidyl-2-C-methyl-D-erythritol from CTP and 2-C-methyl-D-erythritol 4-phosphate (MEP).</text>
</comment>
<keyword evidence="3" id="KW-0414">Isoprene biosynthesis</keyword>
<dbReference type="NCBIfam" id="TIGR00453">
    <property type="entry name" value="ispD"/>
    <property type="match status" value="1"/>
</dbReference>